<sequence length="50" mass="6066">MLKALCGNKYFEELFLSMQNKTTNFKNCNQMGVKQKKIKLRDYRIFSREE</sequence>
<comment type="caution">
    <text evidence="1">The sequence shown here is derived from an EMBL/GenBank/DDBJ whole genome shotgun (WGS) entry which is preliminary data.</text>
</comment>
<dbReference type="AlphaFoldDB" id="U2QLV2"/>
<dbReference type="HOGENOM" id="CLU_3118250_0_0_9"/>
<proteinExistence type="predicted"/>
<organism evidence="1 2">
    <name type="scientific">Gemella bergeri ATCC 700627</name>
    <dbReference type="NCBI Taxonomy" id="1321820"/>
    <lineage>
        <taxon>Bacteria</taxon>
        <taxon>Bacillati</taxon>
        <taxon>Bacillota</taxon>
        <taxon>Bacilli</taxon>
        <taxon>Bacillales</taxon>
        <taxon>Gemellaceae</taxon>
        <taxon>Gemella</taxon>
    </lineage>
</organism>
<name>U2QLV2_9BACL</name>
<evidence type="ECO:0000313" key="1">
    <source>
        <dbReference type="EMBL" id="ERK57456.1"/>
    </source>
</evidence>
<evidence type="ECO:0000313" key="2">
    <source>
        <dbReference type="Proteomes" id="UP000016637"/>
    </source>
</evidence>
<dbReference type="EMBL" id="AWVP01000067">
    <property type="protein sequence ID" value="ERK57456.1"/>
    <property type="molecule type" value="Genomic_DNA"/>
</dbReference>
<reference evidence="1 2" key="1">
    <citation type="submission" date="2013-08" db="EMBL/GenBank/DDBJ databases">
        <authorList>
            <person name="Weinstock G."/>
            <person name="Sodergren E."/>
            <person name="Wylie T."/>
            <person name="Fulton L."/>
            <person name="Fulton R."/>
            <person name="Fronick C."/>
            <person name="O'Laughlin M."/>
            <person name="Godfrey J."/>
            <person name="Miner T."/>
            <person name="Herter B."/>
            <person name="Appelbaum E."/>
            <person name="Cordes M."/>
            <person name="Lek S."/>
            <person name="Wollam A."/>
            <person name="Pepin K.H."/>
            <person name="Palsikar V.B."/>
            <person name="Mitreva M."/>
            <person name="Wilson R.K."/>
        </authorList>
    </citation>
    <scope>NUCLEOTIDE SEQUENCE [LARGE SCALE GENOMIC DNA]</scope>
    <source>
        <strain evidence="1 2">ATCC 700627</strain>
    </source>
</reference>
<accession>U2QLV2</accession>
<keyword evidence="2" id="KW-1185">Reference proteome</keyword>
<gene>
    <name evidence="1" type="ORF">HMPREF1983_01096</name>
</gene>
<dbReference type="Proteomes" id="UP000016637">
    <property type="component" value="Unassembled WGS sequence"/>
</dbReference>
<protein>
    <submittedName>
        <fullName evidence="1">Uncharacterized protein</fullName>
    </submittedName>
</protein>